<evidence type="ECO:0000313" key="1">
    <source>
        <dbReference type="EMBL" id="JAR88924.1"/>
    </source>
</evidence>
<reference evidence="1" key="1">
    <citation type="journal article" date="2018" name="PLoS Negl. Trop. Dis.">
        <title>Sialome diversity of ticks revealed by RNAseq of single tick salivary glands.</title>
        <authorList>
            <person name="Perner J."/>
            <person name="Kropackova S."/>
            <person name="Kopacek P."/>
            <person name="Ribeiro J.M."/>
        </authorList>
    </citation>
    <scope>NUCLEOTIDE SEQUENCE</scope>
    <source>
        <strain evidence="1">Siblings of single egg batch collected in Ceske Budejovice</strain>
        <tissue evidence="1">Salivary glands</tissue>
    </source>
</reference>
<dbReference type="EMBL" id="GEGO01006480">
    <property type="protein sequence ID" value="JAR88924.1"/>
    <property type="molecule type" value="Transcribed_RNA"/>
</dbReference>
<sequence length="83" mass="9570">VVTHRPCSFTRSYSRVKVFNPWRSKTYPGPAFFNLYCHVIRSAGVTRIHLGKIWNRAIARRPPDARHVSEELHSRGIAEARLA</sequence>
<organism evidence="1">
    <name type="scientific">Ixodes ricinus</name>
    <name type="common">Common tick</name>
    <name type="synonym">Acarus ricinus</name>
    <dbReference type="NCBI Taxonomy" id="34613"/>
    <lineage>
        <taxon>Eukaryota</taxon>
        <taxon>Metazoa</taxon>
        <taxon>Ecdysozoa</taxon>
        <taxon>Arthropoda</taxon>
        <taxon>Chelicerata</taxon>
        <taxon>Arachnida</taxon>
        <taxon>Acari</taxon>
        <taxon>Parasitiformes</taxon>
        <taxon>Ixodida</taxon>
        <taxon>Ixodoidea</taxon>
        <taxon>Ixodidae</taxon>
        <taxon>Ixodinae</taxon>
        <taxon>Ixodes</taxon>
    </lineage>
</organism>
<feature type="non-terminal residue" evidence="1">
    <location>
        <position position="1"/>
    </location>
</feature>
<proteinExistence type="predicted"/>
<accession>A0A147BDU5</accession>
<protein>
    <submittedName>
        <fullName evidence="1">Uncharacterized protein</fullName>
    </submittedName>
</protein>
<name>A0A147BDU5_IXORI</name>
<dbReference type="AlphaFoldDB" id="A0A147BDU5"/>